<keyword evidence="2" id="KW-1185">Reference proteome</keyword>
<evidence type="ECO:0000313" key="2">
    <source>
        <dbReference type="Proteomes" id="UP000017984"/>
    </source>
</evidence>
<dbReference type="HOGENOM" id="CLU_2345538_0_0_11"/>
<proteinExistence type="predicted"/>
<dbReference type="RefSeq" id="WP_023549596.1">
    <property type="nucleotide sequence ID" value="NZ_CM002285.1"/>
</dbReference>
<dbReference type="Proteomes" id="UP000017984">
    <property type="component" value="Chromosome"/>
</dbReference>
<organism evidence="1 2">
    <name type="scientific">Streptomyces roseochromogenus subsp. oscitans DS 12.976</name>
    <dbReference type="NCBI Taxonomy" id="1352936"/>
    <lineage>
        <taxon>Bacteria</taxon>
        <taxon>Bacillati</taxon>
        <taxon>Actinomycetota</taxon>
        <taxon>Actinomycetes</taxon>
        <taxon>Kitasatosporales</taxon>
        <taxon>Streptomycetaceae</taxon>
        <taxon>Streptomyces</taxon>
    </lineage>
</organism>
<protein>
    <submittedName>
        <fullName evidence="1">Uncharacterized protein</fullName>
    </submittedName>
</protein>
<sequence length="97" mass="10344">MVAVRIVDQPGTGLGLVTEVARREGDVVATIHGAEHRCREAEAAMDRAESRGKAFGSYDPTALNYRISQVRYELGDVPGAISAMQESDPGPPPRHAG</sequence>
<dbReference type="PATRIC" id="fig|1352936.5.peg.5244"/>
<gene>
    <name evidence="1" type="ORF">M878_25165</name>
</gene>
<reference evidence="1 2" key="1">
    <citation type="journal article" date="2014" name="Genome Announc.">
        <title>Draft Genome Sequence of Streptomyces roseochromogenes subsp. oscitans DS 12.976, Producer of the Aminocoumarin Antibiotic Clorobiocin.</title>
        <authorList>
            <person name="Ruckert C."/>
            <person name="Kalinowski J."/>
            <person name="Heide L."/>
            <person name="Apel A.K."/>
        </authorList>
    </citation>
    <scope>NUCLEOTIDE SEQUENCE [LARGE SCALE GENOMIC DNA]</scope>
    <source>
        <strain evidence="1 2">DS 12.976</strain>
    </source>
</reference>
<evidence type="ECO:0000313" key="1">
    <source>
        <dbReference type="EMBL" id="EST27292.1"/>
    </source>
</evidence>
<accession>V6K592</accession>
<dbReference type="AlphaFoldDB" id="V6K592"/>
<comment type="caution">
    <text evidence="1">The sequence shown here is derived from an EMBL/GenBank/DDBJ whole genome shotgun (WGS) entry which is preliminary data.</text>
</comment>
<name>V6K592_STRRC</name>
<dbReference type="EMBL" id="AWQX01000214">
    <property type="protein sequence ID" value="EST27292.1"/>
    <property type="molecule type" value="Genomic_DNA"/>
</dbReference>